<name>A0A8K0CG66_IGNLU</name>
<keyword evidence="2 5" id="KW-0719">Serine esterase</keyword>
<evidence type="ECO:0000259" key="8">
    <source>
        <dbReference type="Pfam" id="PF12697"/>
    </source>
</evidence>
<feature type="domain" description="AB hydrolase-1" evidence="8">
    <location>
        <begin position="58"/>
        <end position="180"/>
    </location>
</feature>
<comment type="function">
    <text evidence="5">Demethylates proteins that have been reversibly carboxymethylated.</text>
</comment>
<comment type="similarity">
    <text evidence="1 5">Belongs to the AB hydrolase superfamily.</text>
</comment>
<comment type="catalytic activity">
    <reaction evidence="4">
        <text>[phosphatase 2A protein]-C-terminal L-leucine methyl ester + H2O = [phosphatase 2A protein]-C-terminal L-leucine + methanol + H(+)</text>
        <dbReference type="Rhea" id="RHEA:48548"/>
        <dbReference type="Rhea" id="RHEA-COMP:12134"/>
        <dbReference type="Rhea" id="RHEA-COMP:12135"/>
        <dbReference type="ChEBI" id="CHEBI:15377"/>
        <dbReference type="ChEBI" id="CHEBI:15378"/>
        <dbReference type="ChEBI" id="CHEBI:17790"/>
        <dbReference type="ChEBI" id="CHEBI:90516"/>
        <dbReference type="ChEBI" id="CHEBI:90517"/>
        <dbReference type="EC" id="3.1.1.89"/>
    </reaction>
</comment>
<dbReference type="EC" id="3.1.1.-" evidence="5"/>
<evidence type="ECO:0000313" key="10">
    <source>
        <dbReference type="Proteomes" id="UP000801492"/>
    </source>
</evidence>
<proteinExistence type="inferred from homology"/>
<evidence type="ECO:0000256" key="6">
    <source>
        <dbReference type="PIRSR" id="PIRSR022950-1"/>
    </source>
</evidence>
<dbReference type="GO" id="GO:0051723">
    <property type="term" value="F:protein methylesterase activity"/>
    <property type="evidence" value="ECO:0007669"/>
    <property type="project" value="UniProtKB-EC"/>
</dbReference>
<dbReference type="SUPFAM" id="SSF53474">
    <property type="entry name" value="alpha/beta-Hydrolases"/>
    <property type="match status" value="1"/>
</dbReference>
<evidence type="ECO:0000256" key="5">
    <source>
        <dbReference type="PIRNR" id="PIRNR022950"/>
    </source>
</evidence>
<evidence type="ECO:0000256" key="1">
    <source>
        <dbReference type="ARBA" id="ARBA00008645"/>
    </source>
</evidence>
<evidence type="ECO:0000313" key="9">
    <source>
        <dbReference type="EMBL" id="KAF2884606.1"/>
    </source>
</evidence>
<dbReference type="AlphaFoldDB" id="A0A8K0CG66"/>
<dbReference type="InterPro" id="IPR029058">
    <property type="entry name" value="AB_hydrolase_fold"/>
</dbReference>
<evidence type="ECO:0000256" key="2">
    <source>
        <dbReference type="ARBA" id="ARBA00022487"/>
    </source>
</evidence>
<evidence type="ECO:0000256" key="4">
    <source>
        <dbReference type="ARBA" id="ARBA00049203"/>
    </source>
</evidence>
<reference evidence="9" key="1">
    <citation type="submission" date="2019-08" db="EMBL/GenBank/DDBJ databases">
        <title>The genome of the North American firefly Photinus pyralis.</title>
        <authorList>
            <consortium name="Photinus pyralis genome working group"/>
            <person name="Fallon T.R."/>
            <person name="Sander Lower S.E."/>
            <person name="Weng J.-K."/>
        </authorList>
    </citation>
    <scope>NUCLEOTIDE SEQUENCE</scope>
    <source>
        <strain evidence="9">TRF0915ILg1</strain>
        <tissue evidence="9">Whole body</tissue>
    </source>
</reference>
<evidence type="ECO:0000256" key="7">
    <source>
        <dbReference type="SAM" id="MobiDB-lite"/>
    </source>
</evidence>
<organism evidence="9 10">
    <name type="scientific">Ignelater luminosus</name>
    <name type="common">Cucubano</name>
    <name type="synonym">Pyrophorus luminosus</name>
    <dbReference type="NCBI Taxonomy" id="2038154"/>
    <lineage>
        <taxon>Eukaryota</taxon>
        <taxon>Metazoa</taxon>
        <taxon>Ecdysozoa</taxon>
        <taxon>Arthropoda</taxon>
        <taxon>Hexapoda</taxon>
        <taxon>Insecta</taxon>
        <taxon>Pterygota</taxon>
        <taxon>Neoptera</taxon>
        <taxon>Endopterygota</taxon>
        <taxon>Coleoptera</taxon>
        <taxon>Polyphaga</taxon>
        <taxon>Elateriformia</taxon>
        <taxon>Elateroidea</taxon>
        <taxon>Elateridae</taxon>
        <taxon>Agrypninae</taxon>
        <taxon>Pyrophorini</taxon>
        <taxon>Ignelater</taxon>
    </lineage>
</organism>
<dbReference type="Pfam" id="PF12697">
    <property type="entry name" value="Abhydrolase_6"/>
    <property type="match status" value="1"/>
</dbReference>
<feature type="region of interest" description="Disordered" evidence="7">
    <location>
        <begin position="281"/>
        <end position="310"/>
    </location>
</feature>
<dbReference type="PANTHER" id="PTHR14189:SF0">
    <property type="entry name" value="PROTEIN PHOSPHATASE METHYLESTERASE 1"/>
    <property type="match status" value="1"/>
</dbReference>
<protein>
    <recommendedName>
        <fullName evidence="5">Protein phosphatase methylesterase 1</fullName>
        <shortName evidence="5">PME-1</shortName>
        <ecNumber evidence="5">3.1.1.-</ecNumber>
    </recommendedName>
</protein>
<gene>
    <name evidence="9" type="ORF">ILUMI_21570</name>
</gene>
<dbReference type="InterPro" id="IPR000073">
    <property type="entry name" value="AB_hydrolase_1"/>
</dbReference>
<evidence type="ECO:0000256" key="3">
    <source>
        <dbReference type="ARBA" id="ARBA00022801"/>
    </source>
</evidence>
<dbReference type="OrthoDB" id="194865at2759"/>
<dbReference type="InterPro" id="IPR016812">
    <property type="entry name" value="PPase_methylesterase_euk"/>
</dbReference>
<feature type="active site" evidence="6">
    <location>
        <position position="135"/>
    </location>
</feature>
<feature type="active site" evidence="6">
    <location>
        <position position="390"/>
    </location>
</feature>
<dbReference type="Gene3D" id="3.40.50.1820">
    <property type="entry name" value="alpha/beta hydrolase"/>
    <property type="match status" value="1"/>
</dbReference>
<sequence length="427" mass="46648">MSSLRKSLLSRGAKRFSTGVCSDCTPVKWSKYFEKEQDVYIKDNTFHVYSVGESGPLLLMIHGGGYSALTWSLFAEEITNKIECQVLAIDLRGHGNTKTDNEEDLSLDILAQDVADVIDVYFEEVVPPIVLIGHSLGGAVAVAAAALITSVVGLCVIDVVEGTALESLSSMQSILRGRPSSFKSIEHAIQWSFRGGQTHNLEAARVSMPGQIRNLQTGDLAANECDKLDTSENNSVEKKPPPRLVHQRSADAIEEENEDDIKCSEQNKNCVYENGQEDVSNGCDKSNGVSNGPVDSNAKKDDFSKLPPSGGGSATFKVPVLENNLYTWRIDLSRTEPFWNGWFKGLSQKFLDIPVPKVLLLANIHGLDTTLTVGQMQGKFQLQVLPRSGHAIHEDQPHHVADIIAGFLVKQRLALSRNGFTPTMPAC</sequence>
<dbReference type="Proteomes" id="UP000801492">
    <property type="component" value="Unassembled WGS sequence"/>
</dbReference>
<feature type="compositionally biased region" description="Polar residues" evidence="7">
    <location>
        <begin position="281"/>
        <end position="294"/>
    </location>
</feature>
<dbReference type="PANTHER" id="PTHR14189">
    <property type="entry name" value="PROTEIN PHOSPHATASE METHYLESTERASE-1 RELATED"/>
    <property type="match status" value="1"/>
</dbReference>
<dbReference type="PIRSF" id="PIRSF022950">
    <property type="entry name" value="PPase_methylesterase_euk"/>
    <property type="match status" value="1"/>
</dbReference>
<dbReference type="EMBL" id="VTPC01090152">
    <property type="protein sequence ID" value="KAF2884606.1"/>
    <property type="molecule type" value="Genomic_DNA"/>
</dbReference>
<keyword evidence="10" id="KW-1185">Reference proteome</keyword>
<feature type="active site" evidence="6">
    <location>
        <position position="158"/>
    </location>
</feature>
<comment type="caution">
    <text evidence="9">The sequence shown here is derived from an EMBL/GenBank/DDBJ whole genome shotgun (WGS) entry which is preliminary data.</text>
</comment>
<accession>A0A8K0CG66</accession>
<keyword evidence="3 5" id="KW-0378">Hydrolase</keyword>